<name>A0ABQ0A8N7_9GAMM</name>
<dbReference type="CDD" id="cd00757">
    <property type="entry name" value="ThiF_MoeB_HesA_family"/>
    <property type="match status" value="1"/>
</dbReference>
<dbReference type="RefSeq" id="WP_353302678.1">
    <property type="nucleotide sequence ID" value="NZ_BAABWN010000005.1"/>
</dbReference>
<dbReference type="InterPro" id="IPR045886">
    <property type="entry name" value="ThiF/MoeB/HesA"/>
</dbReference>
<keyword evidence="3" id="KW-1185">Reference proteome</keyword>
<accession>A0ABQ0A8N7</accession>
<evidence type="ECO:0000313" key="2">
    <source>
        <dbReference type="EMBL" id="GAA6168014.1"/>
    </source>
</evidence>
<proteinExistence type="predicted"/>
<dbReference type="InterPro" id="IPR035985">
    <property type="entry name" value="Ubiquitin-activating_enz"/>
</dbReference>
<dbReference type="Pfam" id="PF00899">
    <property type="entry name" value="ThiF"/>
    <property type="match status" value="1"/>
</dbReference>
<gene>
    <name evidence="2" type="ORF">NBRC116591_18250</name>
</gene>
<dbReference type="PANTHER" id="PTHR10953">
    <property type="entry name" value="UBIQUITIN-ACTIVATING ENZYME E1"/>
    <property type="match status" value="1"/>
</dbReference>
<organism evidence="2 3">
    <name type="scientific">Sessilibacter corallicola</name>
    <dbReference type="NCBI Taxonomy" id="2904075"/>
    <lineage>
        <taxon>Bacteria</taxon>
        <taxon>Pseudomonadati</taxon>
        <taxon>Pseudomonadota</taxon>
        <taxon>Gammaproteobacteria</taxon>
        <taxon>Cellvibrionales</taxon>
        <taxon>Cellvibrionaceae</taxon>
        <taxon>Sessilibacter</taxon>
    </lineage>
</organism>
<dbReference type="InterPro" id="IPR000594">
    <property type="entry name" value="ThiF_NAD_FAD-bd"/>
</dbReference>
<sequence>MDNSFTNHRYSRQTMLPEVGEHGQQRLNNSSVLIIGAGGLGSPAAAYLAGSGIGKITVVDHDTIAEHNLHRQVFYREQHIGEYKAKVLADYLKSLNSDITINAIKTRLLSSNVEQLVNEHDIILDCADNFATTYLLNDTCQAHNKYLISASIIGTKGYLGIFCKTAPSYRAVFPTPPEFAGNCASNGVLGPAVGSLALMQAQQVIMLLLESENALIGKLLNTDFWLSRFTTMDFNSAPEPTVFNTIGIVAREEITDSDLLIDCRSDEEQQNAPVKNSVSVRQLPEDISCYKRLVYFCVSGNRAYQQTIGNDVKIKQSVFICSEDIATDLF</sequence>
<comment type="caution">
    <text evidence="2">The sequence shown here is derived from an EMBL/GenBank/DDBJ whole genome shotgun (WGS) entry which is preliminary data.</text>
</comment>
<feature type="domain" description="THIF-type NAD/FAD binding fold" evidence="1">
    <location>
        <begin position="10"/>
        <end position="234"/>
    </location>
</feature>
<protein>
    <recommendedName>
        <fullName evidence="1">THIF-type NAD/FAD binding fold domain-containing protein</fullName>
    </recommendedName>
</protein>
<evidence type="ECO:0000259" key="1">
    <source>
        <dbReference type="Pfam" id="PF00899"/>
    </source>
</evidence>
<dbReference type="EMBL" id="BAABWN010000005">
    <property type="protein sequence ID" value="GAA6168014.1"/>
    <property type="molecule type" value="Genomic_DNA"/>
</dbReference>
<evidence type="ECO:0000313" key="3">
    <source>
        <dbReference type="Proteomes" id="UP001465153"/>
    </source>
</evidence>
<dbReference type="SUPFAM" id="SSF69572">
    <property type="entry name" value="Activating enzymes of the ubiquitin-like proteins"/>
    <property type="match status" value="1"/>
</dbReference>
<dbReference type="PANTHER" id="PTHR10953:SF102">
    <property type="entry name" value="ADENYLYLTRANSFERASE AND SULFURTRANSFERASE MOCS3"/>
    <property type="match status" value="1"/>
</dbReference>
<dbReference type="Gene3D" id="3.40.50.720">
    <property type="entry name" value="NAD(P)-binding Rossmann-like Domain"/>
    <property type="match status" value="1"/>
</dbReference>
<dbReference type="Proteomes" id="UP001465153">
    <property type="component" value="Unassembled WGS sequence"/>
</dbReference>
<reference evidence="2 3" key="1">
    <citation type="submission" date="2024-04" db="EMBL/GenBank/DDBJ databases">
        <title>Draft genome sequence of Sessilibacter corallicola NBRC 116591.</title>
        <authorList>
            <person name="Miyakawa T."/>
            <person name="Kusuya Y."/>
            <person name="Miura T."/>
        </authorList>
    </citation>
    <scope>NUCLEOTIDE SEQUENCE [LARGE SCALE GENOMIC DNA]</scope>
    <source>
        <strain evidence="2 3">KU-00831-HH</strain>
    </source>
</reference>